<proteinExistence type="predicted"/>
<reference evidence="2" key="1">
    <citation type="submission" date="2018-02" db="EMBL/GenBank/DDBJ databases">
        <title>Rhizophora mucronata_Transcriptome.</title>
        <authorList>
            <person name="Meera S.P."/>
            <person name="Sreeshan A."/>
            <person name="Augustine A."/>
        </authorList>
    </citation>
    <scope>NUCLEOTIDE SEQUENCE</scope>
    <source>
        <tissue evidence="2">Leaf</tissue>
    </source>
</reference>
<sequence>MGRMLRGFIKDGSLNQYQERGTGQEAAVLGGGTEMITTEIGTTRREAVAEAWTGMTAIDIVERTGTIIEGAGAAVPALTTKVGVEAVMMMNDIVVADQLIAALLFGVAQVLRGVLPHGKLLFQGVKVPLDVAMMDGLLLKVLHRMVSLLHLVAHHLEIQMLMSKPCSSVGICGVMTSAFLVATLLLLRVLIICMFIRI</sequence>
<keyword evidence="1" id="KW-1133">Transmembrane helix</keyword>
<dbReference type="EMBL" id="GGEC01049539">
    <property type="protein sequence ID" value="MBX30023.1"/>
    <property type="molecule type" value="Transcribed_RNA"/>
</dbReference>
<keyword evidence="1" id="KW-0472">Membrane</keyword>
<protein>
    <submittedName>
        <fullName evidence="2">Serine/arginine-rich splicing factor SC35</fullName>
    </submittedName>
</protein>
<dbReference type="AlphaFoldDB" id="A0A2P2MIF2"/>
<evidence type="ECO:0000256" key="1">
    <source>
        <dbReference type="SAM" id="Phobius"/>
    </source>
</evidence>
<name>A0A2P2MIF2_RHIMU</name>
<evidence type="ECO:0000313" key="2">
    <source>
        <dbReference type="EMBL" id="MBX30023.1"/>
    </source>
</evidence>
<accession>A0A2P2MIF2</accession>
<feature type="transmembrane region" description="Helical" evidence="1">
    <location>
        <begin position="168"/>
        <end position="196"/>
    </location>
</feature>
<organism evidence="2">
    <name type="scientific">Rhizophora mucronata</name>
    <name type="common">Asiatic mangrove</name>
    <dbReference type="NCBI Taxonomy" id="61149"/>
    <lineage>
        <taxon>Eukaryota</taxon>
        <taxon>Viridiplantae</taxon>
        <taxon>Streptophyta</taxon>
        <taxon>Embryophyta</taxon>
        <taxon>Tracheophyta</taxon>
        <taxon>Spermatophyta</taxon>
        <taxon>Magnoliopsida</taxon>
        <taxon>eudicotyledons</taxon>
        <taxon>Gunneridae</taxon>
        <taxon>Pentapetalae</taxon>
        <taxon>rosids</taxon>
        <taxon>fabids</taxon>
        <taxon>Malpighiales</taxon>
        <taxon>Rhizophoraceae</taxon>
        <taxon>Rhizophora</taxon>
    </lineage>
</organism>
<keyword evidence="1" id="KW-0812">Transmembrane</keyword>